<dbReference type="PANTHER" id="PTHR43775:SF37">
    <property type="entry name" value="SI:DKEY-61P9.11"/>
    <property type="match status" value="1"/>
</dbReference>
<evidence type="ECO:0000256" key="6">
    <source>
        <dbReference type="ARBA" id="ARBA00023098"/>
    </source>
</evidence>
<dbReference type="InterPro" id="IPR032821">
    <property type="entry name" value="PKS_assoc"/>
</dbReference>
<dbReference type="SUPFAM" id="SSF55048">
    <property type="entry name" value="Probable ACP-binding domain of malonyl-CoA ACP transacylase"/>
    <property type="match status" value="1"/>
</dbReference>
<dbReference type="SUPFAM" id="SSF47336">
    <property type="entry name" value="ACP-like"/>
    <property type="match status" value="1"/>
</dbReference>
<dbReference type="Gene3D" id="1.10.1200.10">
    <property type="entry name" value="ACP-like"/>
    <property type="match status" value="1"/>
</dbReference>
<dbReference type="InterPro" id="IPR023213">
    <property type="entry name" value="CAT-like_dom_sf"/>
</dbReference>
<dbReference type="SUPFAM" id="SSF52777">
    <property type="entry name" value="CoA-dependent acyltransferases"/>
    <property type="match status" value="2"/>
</dbReference>
<dbReference type="Gene3D" id="3.30.70.3290">
    <property type="match status" value="1"/>
</dbReference>
<accession>A0A6N4VE03</accession>
<dbReference type="Pfam" id="PF16197">
    <property type="entry name" value="KAsynt_C_assoc"/>
    <property type="match status" value="1"/>
</dbReference>
<dbReference type="InterPro" id="IPR020806">
    <property type="entry name" value="PKS_PP-bd"/>
</dbReference>
<dbReference type="SUPFAM" id="SSF53901">
    <property type="entry name" value="Thiolase-like"/>
    <property type="match status" value="1"/>
</dbReference>
<dbReference type="InterPro" id="IPR018201">
    <property type="entry name" value="Ketoacyl_synth_AS"/>
</dbReference>
<dbReference type="GO" id="GO:0004315">
    <property type="term" value="F:3-oxoacyl-[acyl-carrier-protein] synthase activity"/>
    <property type="evidence" value="ECO:0007669"/>
    <property type="project" value="InterPro"/>
</dbReference>
<evidence type="ECO:0000259" key="9">
    <source>
        <dbReference type="PROSITE" id="PS52004"/>
    </source>
</evidence>
<keyword evidence="5" id="KW-0276">Fatty acid metabolism</keyword>
<dbReference type="Pfam" id="PF02801">
    <property type="entry name" value="Ketoacyl-synt_C"/>
    <property type="match status" value="1"/>
</dbReference>
<comment type="cofactor">
    <cofactor evidence="1">
        <name>pantetheine 4'-phosphate</name>
        <dbReference type="ChEBI" id="CHEBI:47942"/>
    </cofactor>
</comment>
<dbReference type="FunFam" id="3.40.47.10:FF:000042">
    <property type="entry name" value="Polyketide synthase Pks13"/>
    <property type="match status" value="1"/>
</dbReference>
<dbReference type="InterPro" id="IPR016036">
    <property type="entry name" value="Malonyl_transacylase_ACP-bd"/>
</dbReference>
<dbReference type="EMBL" id="AP022570">
    <property type="protein sequence ID" value="BBX52318.1"/>
    <property type="molecule type" value="Genomic_DNA"/>
</dbReference>
<sequence>MTSSTGDSRTGDVPDNAIAVIGMAGRFPGADSVSAFWRNLRDGVESIVDLSEQELLASGVTERTLANNSYVRRAALMAGIEAFDAEFFGFTPHAARTLDPQHRLFLQSVFHALEDAGYDPADLEATVGVFGTSSTSGYLLHNLMSNYDPAMVIGQGASFDMVALSLSNDKDHLATRVAHQFNFRGPALSVATACSSSLVAVHLACQSILNGECDIALAGGSSIRIPNRVGYWYEQGSMVSPTGHCRPFDVRSDGTIFGSGVGVVVLKALEDALDDGDHIHAVIRGSALNNDGATKMTYAAPNALGQAEVIAEAHAIAGVDASSITYVETHGTGTPLGDPIEVEGLRQAFDLAEEIRSAPCYLGSVKSNIGHLETAAGIAGLIKAILCLEHREIPATLHYNSPNPELHIDRGPFRVRGANGPWEADGIRRAGVSSFGVGGTNAHIVLEEAPTRPAPPATPGPQVLLLSARSQEALAQARADLATDLAGEDTVSLPDAAYTLTRRRREPVRLAAVVHDQQNAAAVLAAAETDNVFIGDAVADLDESADAGQRVAFLFPGQGAQHIAMARGLHESEPLFARHFDECATAFSDEMGYDLRAEIFDGVGRNLEHTDRAQPALFTVEYALAKLIQSYGVTPAIMAGHSIGEYPAATVAGVFDLDTAVKVVSMRARLMHAAPRGVMVAVPLSVDAVAEHLTGDVDVATVNDPGSCVVAGSEEAIRTFQAALATAGVAARRVRTSHAFHSRLMDQVVAEFTAFMSRMTLHEPQIPLLSNITGTTMSGAEATNPATWARQIRATVRFADELGVLLAEPNRVLVEVGPGGTLTSSAGRHPAWTDRHRAVRLMRHQAQNRGDHDTFLLALGQLWAAGVPVDWERIWNRNATDPTQQRSLVSLPGYPFAKQRHWVEHNPKAAWGSAGATAGQGVADSVAGAAGAVTAGGKSTVEMSLQGIWSQCLGLPDIDPNANFFELGGDSLIAISVAMTAGHQGLDLTPQDIYENQTVASLARVLTARFAEGGLARQTLDDVVNPPVPPNVAYFLEHGLRDAGRWRIPVVLGLRSDVGEADVTAVLTAVTGTHDALRVHLVERAGTWEQHIAEPGEFTALVTKQLPADVPAGSTGEREAVQAILDEQIAEHQLLSAPLSATFIRGAGGGPSYLALSLHGVAGGSADDGVSRDVLLTDIFTAFNQRMSGQEISLAPVATSWREWSQRCATLATHPAVLDSRDYWLDTAGRATLSVAGPEISERPAAEDLVRLSTTLPAAETAEVDDARRRLRLPVEELLLGALARTVADTIGEGTVTVDLGGRARSVLKPDVDLQRTVGWFTAVHPIALSASTAEHAGAGELLGGVRETVQAVPHYGIGYGLLRYLYAPTARVLGAARPADILLSHVGTIPDVPEGQPDDAPVRFDSDTAMPIRDTLPGLGHALELRVYRSSGALHLDWWYDSRRLGPTDVESFARQYSSALVELTREAVAEEDADTAGDELALVDLS</sequence>
<evidence type="ECO:0000256" key="5">
    <source>
        <dbReference type="ARBA" id="ARBA00022832"/>
    </source>
</evidence>
<evidence type="ECO:0000256" key="4">
    <source>
        <dbReference type="ARBA" id="ARBA00022679"/>
    </source>
</evidence>
<dbReference type="PROSITE" id="PS00606">
    <property type="entry name" value="KS3_1"/>
    <property type="match status" value="1"/>
</dbReference>
<reference evidence="10 11" key="1">
    <citation type="journal article" date="2019" name="Emerg. Microbes Infect.">
        <title>Comprehensive subspecies identification of 175 nontuberculous mycobacteria species based on 7547 genomic profiles.</title>
        <authorList>
            <person name="Matsumoto Y."/>
            <person name="Kinjo T."/>
            <person name="Motooka D."/>
            <person name="Nabeya D."/>
            <person name="Jung N."/>
            <person name="Uechi K."/>
            <person name="Horii T."/>
            <person name="Iida T."/>
            <person name="Fujita J."/>
            <person name="Nakamura S."/>
        </authorList>
    </citation>
    <scope>NUCLEOTIDE SEQUENCE [LARGE SCALE GENOMIC DNA]</scope>
    <source>
        <strain evidence="10 11">JCM 12603</strain>
    </source>
</reference>
<dbReference type="SUPFAM" id="SSF52151">
    <property type="entry name" value="FabD/lysophospholipase-like"/>
    <property type="match status" value="1"/>
</dbReference>
<dbReference type="CDD" id="cd00833">
    <property type="entry name" value="PKS"/>
    <property type="match status" value="1"/>
</dbReference>
<evidence type="ECO:0000313" key="11">
    <source>
        <dbReference type="Proteomes" id="UP000466785"/>
    </source>
</evidence>
<dbReference type="InterPro" id="IPR014030">
    <property type="entry name" value="Ketoacyl_synth_N"/>
</dbReference>
<dbReference type="InterPro" id="IPR016035">
    <property type="entry name" value="Acyl_Trfase/lysoPLipase"/>
</dbReference>
<dbReference type="GO" id="GO:0071770">
    <property type="term" value="P:DIM/DIP cell wall layer assembly"/>
    <property type="evidence" value="ECO:0007669"/>
    <property type="project" value="TreeGrafter"/>
</dbReference>
<dbReference type="Gene3D" id="3.30.559.10">
    <property type="entry name" value="Chloramphenicol acetyltransferase-like domain"/>
    <property type="match status" value="1"/>
</dbReference>
<dbReference type="InterPro" id="IPR016039">
    <property type="entry name" value="Thiolase-like"/>
</dbReference>
<dbReference type="SMART" id="SM00825">
    <property type="entry name" value="PKS_KS"/>
    <property type="match status" value="1"/>
</dbReference>
<dbReference type="SMART" id="SM00823">
    <property type="entry name" value="PKS_PP"/>
    <property type="match status" value="1"/>
</dbReference>
<dbReference type="GO" id="GO:0005886">
    <property type="term" value="C:plasma membrane"/>
    <property type="evidence" value="ECO:0007669"/>
    <property type="project" value="TreeGrafter"/>
</dbReference>
<keyword evidence="11" id="KW-1185">Reference proteome</keyword>
<organism evidence="10 11">
    <name type="scientific">Mycolicibacterium poriferae</name>
    <dbReference type="NCBI Taxonomy" id="39694"/>
    <lineage>
        <taxon>Bacteria</taxon>
        <taxon>Bacillati</taxon>
        <taxon>Actinomycetota</taxon>
        <taxon>Actinomycetes</taxon>
        <taxon>Mycobacteriales</taxon>
        <taxon>Mycobacteriaceae</taxon>
        <taxon>Mycolicibacterium</taxon>
    </lineage>
</organism>
<gene>
    <name evidence="10" type="primary">ppsE</name>
    <name evidence="10" type="ORF">MPOR_33440</name>
</gene>
<dbReference type="GO" id="GO:0004312">
    <property type="term" value="F:fatty acid synthase activity"/>
    <property type="evidence" value="ECO:0007669"/>
    <property type="project" value="TreeGrafter"/>
</dbReference>
<evidence type="ECO:0000256" key="3">
    <source>
        <dbReference type="ARBA" id="ARBA00022553"/>
    </source>
</evidence>
<dbReference type="GO" id="GO:0006633">
    <property type="term" value="P:fatty acid biosynthetic process"/>
    <property type="evidence" value="ECO:0007669"/>
    <property type="project" value="InterPro"/>
</dbReference>
<evidence type="ECO:0000256" key="2">
    <source>
        <dbReference type="ARBA" id="ARBA00022450"/>
    </source>
</evidence>
<dbReference type="PROSITE" id="PS52004">
    <property type="entry name" value="KS3_2"/>
    <property type="match status" value="1"/>
</dbReference>
<keyword evidence="7" id="KW-0511">Multifunctional enzyme</keyword>
<dbReference type="GO" id="GO:0005737">
    <property type="term" value="C:cytoplasm"/>
    <property type="evidence" value="ECO:0007669"/>
    <property type="project" value="TreeGrafter"/>
</dbReference>
<dbReference type="InterPro" id="IPR050091">
    <property type="entry name" value="PKS_NRPS_Biosynth_Enz"/>
</dbReference>
<dbReference type="Pfam" id="PF00698">
    <property type="entry name" value="Acyl_transf_1"/>
    <property type="match status" value="1"/>
</dbReference>
<evidence type="ECO:0000256" key="1">
    <source>
        <dbReference type="ARBA" id="ARBA00001957"/>
    </source>
</evidence>
<dbReference type="Gene3D" id="3.30.559.30">
    <property type="entry name" value="Nonribosomal peptide synthetase, condensation domain"/>
    <property type="match status" value="1"/>
</dbReference>
<dbReference type="Proteomes" id="UP000466785">
    <property type="component" value="Chromosome"/>
</dbReference>
<dbReference type="Gene3D" id="3.40.47.10">
    <property type="match status" value="1"/>
</dbReference>
<dbReference type="PANTHER" id="PTHR43775">
    <property type="entry name" value="FATTY ACID SYNTHASE"/>
    <property type="match status" value="1"/>
</dbReference>
<dbReference type="KEGG" id="mpof:MPOR_33440"/>
<dbReference type="InterPro" id="IPR014031">
    <property type="entry name" value="Ketoacyl_synth_C"/>
</dbReference>
<keyword evidence="4" id="KW-0808">Transferase</keyword>
<dbReference type="SMART" id="SM00827">
    <property type="entry name" value="PKS_AT"/>
    <property type="match status" value="1"/>
</dbReference>
<keyword evidence="6" id="KW-0443">Lipid metabolism</keyword>
<dbReference type="InterPro" id="IPR009081">
    <property type="entry name" value="PP-bd_ACP"/>
</dbReference>
<keyword evidence="2" id="KW-0596">Phosphopantetheine</keyword>
<dbReference type="InterPro" id="IPR001242">
    <property type="entry name" value="Condensation_dom"/>
</dbReference>
<evidence type="ECO:0000256" key="7">
    <source>
        <dbReference type="ARBA" id="ARBA00023268"/>
    </source>
</evidence>
<name>A0A6N4VE03_9MYCO</name>
<dbReference type="InterPro" id="IPR014043">
    <property type="entry name" value="Acyl_transferase_dom"/>
</dbReference>
<evidence type="ECO:0000259" key="8">
    <source>
        <dbReference type="PROSITE" id="PS50075"/>
    </source>
</evidence>
<dbReference type="Pfam" id="PF00668">
    <property type="entry name" value="Condensation"/>
    <property type="match status" value="1"/>
</dbReference>
<protein>
    <submittedName>
        <fullName evidence="10">Phthiocerol/phenolphthiocerol synthesis polyketide synthase type I PpsE</fullName>
    </submittedName>
</protein>
<dbReference type="GO" id="GO:0031177">
    <property type="term" value="F:phosphopantetheine binding"/>
    <property type="evidence" value="ECO:0007669"/>
    <property type="project" value="InterPro"/>
</dbReference>
<evidence type="ECO:0000313" key="10">
    <source>
        <dbReference type="EMBL" id="BBX52318.1"/>
    </source>
</evidence>
<keyword evidence="3" id="KW-0597">Phosphoprotein</keyword>
<dbReference type="Gene3D" id="3.40.366.10">
    <property type="entry name" value="Malonyl-Coenzyme A Acyl Carrier Protein, domain 2"/>
    <property type="match status" value="1"/>
</dbReference>
<proteinExistence type="predicted"/>
<dbReference type="Pfam" id="PF00109">
    <property type="entry name" value="ketoacyl-synt"/>
    <property type="match status" value="1"/>
</dbReference>
<dbReference type="InterPro" id="IPR020841">
    <property type="entry name" value="PKS_Beta-ketoAc_synthase_dom"/>
</dbReference>
<dbReference type="Pfam" id="PF00550">
    <property type="entry name" value="PP-binding"/>
    <property type="match status" value="1"/>
</dbReference>
<dbReference type="InterPro" id="IPR001227">
    <property type="entry name" value="Ac_transferase_dom_sf"/>
</dbReference>
<dbReference type="PROSITE" id="PS50075">
    <property type="entry name" value="CARRIER"/>
    <property type="match status" value="1"/>
</dbReference>
<dbReference type="InterPro" id="IPR036736">
    <property type="entry name" value="ACP-like_sf"/>
</dbReference>
<feature type="domain" description="Carrier" evidence="8">
    <location>
        <begin position="936"/>
        <end position="1010"/>
    </location>
</feature>
<feature type="domain" description="Ketosynthase family 3 (KS3)" evidence="9">
    <location>
        <begin position="15"/>
        <end position="448"/>
    </location>
</feature>